<keyword evidence="1" id="KW-0067">ATP-binding</keyword>
<evidence type="ECO:0000313" key="1">
    <source>
        <dbReference type="EMBL" id="QQK06874.1"/>
    </source>
</evidence>
<reference evidence="1 2" key="1">
    <citation type="journal article" date="2022" name="Int. J. Syst. Evol. Microbiol.">
        <title>Miniphocaeibacter halophilus sp. nov., an ammonium-tolerant acetate-producing bacterium isolated from a biogas system.</title>
        <authorList>
            <person name="Schnurer A."/>
            <person name="Singh A."/>
            <person name="Bi S."/>
            <person name="Qiao W."/>
            <person name="Westerholm M."/>
        </authorList>
    </citation>
    <scope>NUCLEOTIDE SEQUENCE [LARGE SCALE GENOMIC DNA]</scope>
    <source>
        <strain evidence="1 2">AMB_01</strain>
    </source>
</reference>
<proteinExistence type="predicted"/>
<dbReference type="Proteomes" id="UP000595814">
    <property type="component" value="Chromosome"/>
</dbReference>
<sequence>MSKKIFKRFFPYLKIYKKEIFFALFSGIICGATSVLITYFIGKSVDTMTGLGKVDLTLLISIIGLIALLIITNAISQWFVQVLGNRVAYLSVAELRKDMFNHLNTLPLKYFDNTSHGNILSRFTNDLDYVSEATTAIFNNIFSGMTIVIISLITMLVLNMPLTLVVIIGTILIFIVNYIVAKTSQSKFMTQQKIVGDISGYISEIVGNQKIVKAFQYENRSQKTFENINSELYTVGKQAQFASSLTNPLSRFIDHISYLSIGLVGGLLVLNSVGNVTVGLISSFIIYSTQFSKPFIELSGIMTQIQSALAGLQRTFEIIDEKPETPDTNNILNKEKLSGKVEFKNVYFSYTKNQPLIENFNLLVEPGESIAIVGKTGAGKSTLVNLLMRFYDVDSGEITIDNVPIKNYSRDSLRRAFGMVLQDTWLFDGTIKDNLIFGNPKATDNEIIEACKASSIHSFIEKLPNGYNTVIGQGGLKISDGQSQLLTIARTMISKPPMLILDEATSSVDTLTEIQIQTAFLNMMKGKTSFIIAHRLSTIREADKILVMDSGKIVEVGNHKELLNKKDSYYGKLYKAQFENIKE</sequence>
<keyword evidence="2" id="KW-1185">Reference proteome</keyword>
<organism evidence="1 2">
    <name type="scientific">Miniphocaeibacter halophilus</name>
    <dbReference type="NCBI Taxonomy" id="2931922"/>
    <lineage>
        <taxon>Bacteria</taxon>
        <taxon>Bacillati</taxon>
        <taxon>Bacillota</taxon>
        <taxon>Tissierellia</taxon>
        <taxon>Tissierellales</taxon>
        <taxon>Peptoniphilaceae</taxon>
        <taxon>Miniphocaeibacter</taxon>
    </lineage>
</organism>
<accession>A0AC61MR12</accession>
<dbReference type="EMBL" id="CP066744">
    <property type="protein sequence ID" value="QQK06874.1"/>
    <property type="molecule type" value="Genomic_DNA"/>
</dbReference>
<keyword evidence="1" id="KW-0547">Nucleotide-binding</keyword>
<evidence type="ECO:0000313" key="2">
    <source>
        <dbReference type="Proteomes" id="UP000595814"/>
    </source>
</evidence>
<gene>
    <name evidence="1" type="ORF">JFY71_05865</name>
</gene>
<name>A0AC61MR12_9FIRM</name>
<protein>
    <submittedName>
        <fullName evidence="1">ABC transporter ATP-binding protein</fullName>
    </submittedName>
</protein>